<comment type="catalytic activity">
    <reaction evidence="1">
        <text>S-ubiquitinyl-[E2 ubiquitin-conjugating enzyme]-L-cysteine + [acceptor protein]-L-lysine = [E2 ubiquitin-conjugating enzyme]-L-cysteine + N(6)-ubiquitinyl-[acceptor protein]-L-lysine.</text>
        <dbReference type="EC" id="2.3.2.27"/>
    </reaction>
</comment>
<reference evidence="14 15" key="1">
    <citation type="submission" date="2024-04" db="EMBL/GenBank/DDBJ databases">
        <title>The reference genome of an endangered Asteraceae, Deinandra increscens subsp. villosa, native to the Central Coast of California.</title>
        <authorList>
            <person name="Guilliams M."/>
            <person name="Hasenstab-Lehman K."/>
            <person name="Meyer R."/>
            <person name="Mcevoy S."/>
        </authorList>
    </citation>
    <scope>NUCLEOTIDE SEQUENCE [LARGE SCALE GENOMIC DNA]</scope>
    <source>
        <tissue evidence="14">Leaf</tissue>
    </source>
</reference>
<evidence type="ECO:0000256" key="4">
    <source>
        <dbReference type="ARBA" id="ARBA00022679"/>
    </source>
</evidence>
<proteinExistence type="inferred from homology"/>
<evidence type="ECO:0000259" key="13">
    <source>
        <dbReference type="PROSITE" id="PS50089"/>
    </source>
</evidence>
<evidence type="ECO:0000313" key="14">
    <source>
        <dbReference type="EMBL" id="KAK9070195.1"/>
    </source>
</evidence>
<accession>A0AAP0D7T9</accession>
<name>A0AAP0D7T9_9ASTR</name>
<keyword evidence="7" id="KW-0862">Zinc</keyword>
<evidence type="ECO:0000256" key="10">
    <source>
        <dbReference type="ARBA" id="ARBA00024209"/>
    </source>
</evidence>
<dbReference type="Pfam" id="PF13639">
    <property type="entry name" value="zf-RING_2"/>
    <property type="match status" value="1"/>
</dbReference>
<keyword evidence="6" id="KW-0479">Metal-binding</keyword>
<dbReference type="PANTHER" id="PTHR46905:SF18">
    <property type="entry name" value="RING-TYPE E3 UBIQUITIN TRANSFERASE"/>
    <property type="match status" value="1"/>
</dbReference>
<evidence type="ECO:0000256" key="7">
    <source>
        <dbReference type="ARBA" id="ARBA00022833"/>
    </source>
</evidence>
<evidence type="ECO:0000313" key="15">
    <source>
        <dbReference type="Proteomes" id="UP001408789"/>
    </source>
</evidence>
<comment type="subcellular location">
    <subcellularLocation>
        <location evidence="2">Membrane</location>
        <topology evidence="2">Single-pass membrane protein</topology>
    </subcellularLocation>
</comment>
<keyword evidence="9 12" id="KW-0472">Membrane</keyword>
<keyword evidence="8 12" id="KW-1133">Transmembrane helix</keyword>
<dbReference type="EC" id="2.3.2.27" evidence="3"/>
<dbReference type="GO" id="GO:0061630">
    <property type="term" value="F:ubiquitin protein ligase activity"/>
    <property type="evidence" value="ECO:0007669"/>
    <property type="project" value="UniProtKB-EC"/>
</dbReference>
<keyword evidence="5 12" id="KW-0812">Transmembrane</keyword>
<keyword evidence="4" id="KW-0808">Transferase</keyword>
<comment type="caution">
    <text evidence="14">The sequence shown here is derived from an EMBL/GenBank/DDBJ whole genome shotgun (WGS) entry which is preliminary data.</text>
</comment>
<dbReference type="GO" id="GO:0008270">
    <property type="term" value="F:zinc ion binding"/>
    <property type="evidence" value="ECO:0007669"/>
    <property type="project" value="UniProtKB-KW"/>
</dbReference>
<dbReference type="InterPro" id="IPR013083">
    <property type="entry name" value="Znf_RING/FYVE/PHD"/>
</dbReference>
<dbReference type="FunFam" id="3.30.40.10:FF:000632">
    <property type="entry name" value="RING-H2 finger protein ATL73"/>
    <property type="match status" value="1"/>
</dbReference>
<evidence type="ECO:0000256" key="8">
    <source>
        <dbReference type="ARBA" id="ARBA00022989"/>
    </source>
</evidence>
<evidence type="ECO:0000256" key="6">
    <source>
        <dbReference type="ARBA" id="ARBA00022723"/>
    </source>
</evidence>
<keyword evidence="15" id="KW-1185">Reference proteome</keyword>
<feature type="transmembrane region" description="Helical" evidence="12">
    <location>
        <begin position="57"/>
        <end position="78"/>
    </location>
</feature>
<comment type="similarity">
    <text evidence="10">Belongs to the RING-type zinc finger family. ATL subfamily.</text>
</comment>
<evidence type="ECO:0000256" key="2">
    <source>
        <dbReference type="ARBA" id="ARBA00004167"/>
    </source>
</evidence>
<dbReference type="AlphaFoldDB" id="A0AAP0D7T9"/>
<gene>
    <name evidence="14" type="ORF">SSX86_010595</name>
</gene>
<dbReference type="GO" id="GO:0016567">
    <property type="term" value="P:protein ubiquitination"/>
    <property type="evidence" value="ECO:0007669"/>
    <property type="project" value="InterPro"/>
</dbReference>
<dbReference type="PROSITE" id="PS50089">
    <property type="entry name" value="ZF_RING_2"/>
    <property type="match status" value="1"/>
</dbReference>
<dbReference type="SUPFAM" id="SSF57850">
    <property type="entry name" value="RING/U-box"/>
    <property type="match status" value="1"/>
</dbReference>
<dbReference type="PANTHER" id="PTHR46905">
    <property type="entry name" value="RING-H2 FINGER PROTEIN ATL78"/>
    <property type="match status" value="1"/>
</dbReference>
<protein>
    <recommendedName>
        <fullName evidence="3">RING-type E3 ubiquitin transferase</fullName>
        <ecNumber evidence="3">2.3.2.27</ecNumber>
    </recommendedName>
</protein>
<dbReference type="InterPro" id="IPR044602">
    <property type="entry name" value="ATL10/ATL72-79-like"/>
</dbReference>
<feature type="domain" description="RING-type" evidence="13">
    <location>
        <begin position="134"/>
        <end position="176"/>
    </location>
</feature>
<dbReference type="InterPro" id="IPR001841">
    <property type="entry name" value="Znf_RING"/>
</dbReference>
<dbReference type="EMBL" id="JBCNJP010000012">
    <property type="protein sequence ID" value="KAK9070195.1"/>
    <property type="molecule type" value="Genomic_DNA"/>
</dbReference>
<organism evidence="14 15">
    <name type="scientific">Deinandra increscens subsp. villosa</name>
    <dbReference type="NCBI Taxonomy" id="3103831"/>
    <lineage>
        <taxon>Eukaryota</taxon>
        <taxon>Viridiplantae</taxon>
        <taxon>Streptophyta</taxon>
        <taxon>Embryophyta</taxon>
        <taxon>Tracheophyta</taxon>
        <taxon>Spermatophyta</taxon>
        <taxon>Magnoliopsida</taxon>
        <taxon>eudicotyledons</taxon>
        <taxon>Gunneridae</taxon>
        <taxon>Pentapetalae</taxon>
        <taxon>asterids</taxon>
        <taxon>campanulids</taxon>
        <taxon>Asterales</taxon>
        <taxon>Asteraceae</taxon>
        <taxon>Asteroideae</taxon>
        <taxon>Heliantheae alliance</taxon>
        <taxon>Madieae</taxon>
        <taxon>Madiinae</taxon>
        <taxon>Deinandra</taxon>
    </lineage>
</organism>
<evidence type="ECO:0000256" key="5">
    <source>
        <dbReference type="ARBA" id="ARBA00022692"/>
    </source>
</evidence>
<dbReference type="Gene3D" id="3.30.40.10">
    <property type="entry name" value="Zinc/RING finger domain, C3HC4 (zinc finger)"/>
    <property type="match status" value="1"/>
</dbReference>
<dbReference type="GO" id="GO:0016020">
    <property type="term" value="C:membrane"/>
    <property type="evidence" value="ECO:0007669"/>
    <property type="project" value="UniProtKB-SubCell"/>
</dbReference>
<dbReference type="Proteomes" id="UP001408789">
    <property type="component" value="Unassembled WGS sequence"/>
</dbReference>
<evidence type="ECO:0000256" key="9">
    <source>
        <dbReference type="ARBA" id="ARBA00023136"/>
    </source>
</evidence>
<keyword evidence="11" id="KW-0863">Zinc-finger</keyword>
<sequence length="227" mass="25121">MSSLSNMLFQDDFSHIHSRKILLQSYLNQNIVSGITTTPPPPPLSPSSGHNKFDTNVVMVLSVLLCALVCSLGLNSIAKCVLRCTSVLHSEMRPDPENNSAKLSKTGIKKKALKTFPTVNYWHGLQLPGLDKECVICLGDFTKGEQVKVLPKCNHGFHVRCIDKWLGAHSSCPTCRQCLLDTCQKIVTRGNYSVITSTQPQEQGPSNTSLIRITPLQHEGFLRNYES</sequence>
<dbReference type="SMART" id="SM00184">
    <property type="entry name" value="RING"/>
    <property type="match status" value="1"/>
</dbReference>
<dbReference type="CDD" id="cd16461">
    <property type="entry name" value="RING-H2_EL5-like"/>
    <property type="match status" value="1"/>
</dbReference>
<evidence type="ECO:0000256" key="3">
    <source>
        <dbReference type="ARBA" id="ARBA00012483"/>
    </source>
</evidence>
<evidence type="ECO:0000256" key="11">
    <source>
        <dbReference type="PROSITE-ProRule" id="PRU00175"/>
    </source>
</evidence>
<evidence type="ECO:0000256" key="12">
    <source>
        <dbReference type="SAM" id="Phobius"/>
    </source>
</evidence>
<evidence type="ECO:0000256" key="1">
    <source>
        <dbReference type="ARBA" id="ARBA00000900"/>
    </source>
</evidence>